<name>A0ACC2I2M6_9PLEO</name>
<protein>
    <submittedName>
        <fullName evidence="1">Uncharacterized protein</fullName>
    </submittedName>
</protein>
<sequence>MVPLNPSSALLRPRPFVTEEWDAKFSDGRALRDGPEGAEGGWRGILFANLALVDPKASYAFFRDGVGGFWDEKWIDGGASRAWYLVWAAGLAELGKSGR</sequence>
<gene>
    <name evidence="1" type="ORF">OPT61_g7666</name>
</gene>
<comment type="caution">
    <text evidence="1">The sequence shown here is derived from an EMBL/GenBank/DDBJ whole genome shotgun (WGS) entry which is preliminary data.</text>
</comment>
<organism evidence="1 2">
    <name type="scientific">Boeremia exigua</name>
    <dbReference type="NCBI Taxonomy" id="749465"/>
    <lineage>
        <taxon>Eukaryota</taxon>
        <taxon>Fungi</taxon>
        <taxon>Dikarya</taxon>
        <taxon>Ascomycota</taxon>
        <taxon>Pezizomycotina</taxon>
        <taxon>Dothideomycetes</taxon>
        <taxon>Pleosporomycetidae</taxon>
        <taxon>Pleosporales</taxon>
        <taxon>Pleosporineae</taxon>
        <taxon>Didymellaceae</taxon>
        <taxon>Boeremia</taxon>
    </lineage>
</organism>
<reference evidence="1" key="1">
    <citation type="submission" date="2022-11" db="EMBL/GenBank/DDBJ databases">
        <title>Genome Sequence of Boeremia exigua.</title>
        <authorList>
            <person name="Buettner E."/>
        </authorList>
    </citation>
    <scope>NUCLEOTIDE SEQUENCE</scope>
    <source>
        <strain evidence="1">CU02</strain>
    </source>
</reference>
<evidence type="ECO:0000313" key="2">
    <source>
        <dbReference type="Proteomes" id="UP001153331"/>
    </source>
</evidence>
<keyword evidence="2" id="KW-1185">Reference proteome</keyword>
<accession>A0ACC2I2M6</accession>
<evidence type="ECO:0000313" key="1">
    <source>
        <dbReference type="EMBL" id="KAJ8109158.1"/>
    </source>
</evidence>
<dbReference type="Proteomes" id="UP001153331">
    <property type="component" value="Unassembled WGS sequence"/>
</dbReference>
<dbReference type="EMBL" id="JAPHNI010000648">
    <property type="protein sequence ID" value="KAJ8109158.1"/>
    <property type="molecule type" value="Genomic_DNA"/>
</dbReference>
<proteinExistence type="predicted"/>